<dbReference type="GeneID" id="28739402"/>
<evidence type="ECO:0000313" key="1">
    <source>
        <dbReference type="EMBL" id="KPI43351.1"/>
    </source>
</evidence>
<dbReference type="Proteomes" id="UP000038010">
    <property type="component" value="Unassembled WGS sequence"/>
</dbReference>
<dbReference type="VEuPathDB" id="FungiDB:AB675_7174"/>
<protein>
    <submittedName>
        <fullName evidence="1">Uncharacterized protein</fullName>
    </submittedName>
</protein>
<keyword evidence="2" id="KW-1185">Reference proteome</keyword>
<accession>A0A0N0NQ01</accession>
<reference evidence="1 2" key="1">
    <citation type="submission" date="2015-06" db="EMBL/GenBank/DDBJ databases">
        <title>Draft genome of the ant-associated black yeast Phialophora attae CBS 131958.</title>
        <authorList>
            <person name="Moreno L.F."/>
            <person name="Stielow B.J."/>
            <person name="de Hoog S."/>
            <person name="Vicente V.A."/>
            <person name="Weiss V.A."/>
            <person name="de Vries M."/>
            <person name="Cruz L.M."/>
            <person name="Souza E.M."/>
        </authorList>
    </citation>
    <scope>NUCLEOTIDE SEQUENCE [LARGE SCALE GENOMIC DNA]</scope>
    <source>
        <strain evidence="1 2">CBS 131958</strain>
    </source>
</reference>
<organism evidence="1 2">
    <name type="scientific">Cyphellophora attinorum</name>
    <dbReference type="NCBI Taxonomy" id="1664694"/>
    <lineage>
        <taxon>Eukaryota</taxon>
        <taxon>Fungi</taxon>
        <taxon>Dikarya</taxon>
        <taxon>Ascomycota</taxon>
        <taxon>Pezizomycotina</taxon>
        <taxon>Eurotiomycetes</taxon>
        <taxon>Chaetothyriomycetidae</taxon>
        <taxon>Chaetothyriales</taxon>
        <taxon>Cyphellophoraceae</taxon>
        <taxon>Cyphellophora</taxon>
    </lineage>
</organism>
<evidence type="ECO:0000313" key="2">
    <source>
        <dbReference type="Proteomes" id="UP000038010"/>
    </source>
</evidence>
<sequence>MTDVPAETVTVLAEAVAVLADAVMVLALVVDGELMLLRNDSLDEAELPTDEAAPLEDSSELPADDGVEAGELAAEELEVTISVGWLISPETVVVVVLDNIGAAPHPDSPGKEASAQSKVVLVLVLVRIGATPQPDSPGNEAWAQSKVVLEFAKGAVTKEVVVELGGVVVDSVVVVVVEAAPGPTLFEADCPAVALG</sequence>
<dbReference type="EMBL" id="LFJN01000005">
    <property type="protein sequence ID" value="KPI43351.1"/>
    <property type="molecule type" value="Genomic_DNA"/>
</dbReference>
<dbReference type="RefSeq" id="XP_018003314.1">
    <property type="nucleotide sequence ID" value="XM_018147522.1"/>
</dbReference>
<comment type="caution">
    <text evidence="1">The sequence shown here is derived from an EMBL/GenBank/DDBJ whole genome shotgun (WGS) entry which is preliminary data.</text>
</comment>
<proteinExistence type="predicted"/>
<dbReference type="AlphaFoldDB" id="A0A0N0NQ01"/>
<name>A0A0N0NQ01_9EURO</name>
<gene>
    <name evidence="1" type="ORF">AB675_7174</name>
</gene>